<evidence type="ECO:0000256" key="1">
    <source>
        <dbReference type="ARBA" id="ARBA00010075"/>
    </source>
</evidence>
<dbReference type="AlphaFoldDB" id="A0A1B8YGL6"/>
<organism evidence="4 5">
    <name type="scientific">Photorhabdus namnaonensis</name>
    <dbReference type="NCBI Taxonomy" id="1851568"/>
    <lineage>
        <taxon>Bacteria</taxon>
        <taxon>Pseudomonadati</taxon>
        <taxon>Pseudomonadota</taxon>
        <taxon>Gammaproteobacteria</taxon>
        <taxon>Enterobacterales</taxon>
        <taxon>Morganellaceae</taxon>
        <taxon>Photorhabdus</taxon>
    </lineage>
</organism>
<dbReference type="GO" id="GO:0003677">
    <property type="term" value="F:DNA binding"/>
    <property type="evidence" value="ECO:0007669"/>
    <property type="project" value="InterPro"/>
</dbReference>
<comment type="similarity">
    <text evidence="1">Belongs to the transposase 11 family.</text>
</comment>
<evidence type="ECO:0000313" key="4">
    <source>
        <dbReference type="EMBL" id="OCA54301.1"/>
    </source>
</evidence>
<dbReference type="Pfam" id="PF13808">
    <property type="entry name" value="DDE_Tnp_1_assoc"/>
    <property type="match status" value="1"/>
</dbReference>
<dbReference type="InterPro" id="IPR032806">
    <property type="entry name" value="YbfD_N"/>
</dbReference>
<gene>
    <name evidence="4" type="ORF">Phpb_02745</name>
</gene>
<dbReference type="Pfam" id="PF01609">
    <property type="entry name" value="DDE_Tnp_1"/>
    <property type="match status" value="1"/>
</dbReference>
<evidence type="ECO:0000259" key="3">
    <source>
        <dbReference type="Pfam" id="PF13808"/>
    </source>
</evidence>
<evidence type="ECO:0000259" key="2">
    <source>
        <dbReference type="Pfam" id="PF01609"/>
    </source>
</evidence>
<dbReference type="Proteomes" id="UP000092665">
    <property type="component" value="Unassembled WGS sequence"/>
</dbReference>
<feature type="domain" description="Transposase IS4-like" evidence="2">
    <location>
        <begin position="104"/>
        <end position="338"/>
    </location>
</feature>
<dbReference type="EMBL" id="LOIC01000072">
    <property type="protein sequence ID" value="OCA54301.1"/>
    <property type="molecule type" value="Genomic_DNA"/>
</dbReference>
<comment type="caution">
    <text evidence="4">The sequence shown here is derived from an EMBL/GenBank/DDBJ whole genome shotgun (WGS) entry which is preliminary data.</text>
</comment>
<dbReference type="GO" id="GO:0004803">
    <property type="term" value="F:transposase activity"/>
    <property type="evidence" value="ECO:0007669"/>
    <property type="project" value="InterPro"/>
</dbReference>
<name>A0A1B8YGL6_9GAMM</name>
<dbReference type="PANTHER" id="PTHR30298:SF0">
    <property type="entry name" value="PROTEIN YBFL-RELATED"/>
    <property type="match status" value="1"/>
</dbReference>
<keyword evidence="5" id="KW-1185">Reference proteome</keyword>
<evidence type="ECO:0000313" key="5">
    <source>
        <dbReference type="Proteomes" id="UP000092665"/>
    </source>
</evidence>
<dbReference type="InterPro" id="IPR047647">
    <property type="entry name" value="ISAs1_transpos"/>
</dbReference>
<dbReference type="PATRIC" id="fig|29488.15.peg.3022"/>
<dbReference type="PANTHER" id="PTHR30298">
    <property type="entry name" value="H REPEAT-ASSOCIATED PREDICTED TRANSPOSASE"/>
    <property type="match status" value="1"/>
</dbReference>
<reference evidence="5" key="1">
    <citation type="submission" date="2015-11" db="EMBL/GenBank/DDBJ databases">
        <authorList>
            <person name="Tobias N.J."/>
            <person name="Mishra B."/>
            <person name="Gupta D.K."/>
            <person name="Thines M."/>
            <person name="Stinear T.P."/>
            <person name="Bode H.B."/>
        </authorList>
    </citation>
    <scope>NUCLEOTIDE SEQUENCE [LARGE SCALE GENOMIC DNA]</scope>
    <source>
        <strain evidence="5">PB45.5</strain>
    </source>
</reference>
<proteinExistence type="inferred from homology"/>
<dbReference type="InterPro" id="IPR002559">
    <property type="entry name" value="Transposase_11"/>
</dbReference>
<dbReference type="InterPro" id="IPR051698">
    <property type="entry name" value="Transposase_11-like"/>
</dbReference>
<dbReference type="NCBIfam" id="NF033564">
    <property type="entry name" value="transpos_ISAs1"/>
    <property type="match status" value="1"/>
</dbReference>
<accession>A0A1B8YGL6</accession>
<dbReference type="GO" id="GO:0006313">
    <property type="term" value="P:DNA transposition"/>
    <property type="evidence" value="ECO:0007669"/>
    <property type="project" value="InterPro"/>
</dbReference>
<sequence length="376" mass="42753">MYLESFTDHFSDVEDPRQSAKVAYPLFDILFASLCTVIAGAEGGSDIQEYTEGHYDWFLKQGMFKEGVLVDDTIARIIFRIKPEQFNLCFINWMNSVHQLIKGELVAIDGKVLRSSYSREARYSTLHMVSAYAATNQLVIGQVKTQNKSNEITAIPELIKLLELKGALISIDAMGCQTQIAREIIDAGADYLLSVKANQKNLHRAVREVLAQPLSLPSTREKGEIEQGHGRIEVRQSHVIDATSLASHFPGWPELKTVGVTVGYRQEKGKSPSLEYRYYISSATLTEEQFAQAVRSHWQIENNLHWILDVAFREDDCQIYHKNAPENIALLRRIALNMLKKETTQLSIRMKRKRAWMKIDFLEQVLQAGFSSLDDI</sequence>
<protein>
    <submittedName>
        <fullName evidence="4">Transposase DDE domain protein</fullName>
    </submittedName>
</protein>
<feature type="domain" description="H repeat-associated protein N-terminal" evidence="3">
    <location>
        <begin position="8"/>
        <end position="94"/>
    </location>
</feature>
<dbReference type="RefSeq" id="WP_065390803.1">
    <property type="nucleotide sequence ID" value="NZ_CAWMQN010000072.1"/>
</dbReference>